<dbReference type="EC" id="5.1.3.32" evidence="1"/>
<dbReference type="PANTHER" id="PTHR34389:SF2">
    <property type="entry name" value="L-RHAMNOSE MUTAROTASE"/>
    <property type="match status" value="1"/>
</dbReference>
<protein>
    <submittedName>
        <fullName evidence="1">L-rhamnose mutarotase</fullName>
        <ecNumber evidence="1">5.1.3.32</ecNumber>
    </submittedName>
</protein>
<proteinExistence type="predicted"/>
<dbReference type="InterPro" id="IPR008000">
    <property type="entry name" value="Rham/fucose_mutarotase"/>
</dbReference>
<accession>A0A7X4YTY5</accession>
<organism evidence="1 2">
    <name type="scientific">Paenibacillus sacheonensis</name>
    <dbReference type="NCBI Taxonomy" id="742054"/>
    <lineage>
        <taxon>Bacteria</taxon>
        <taxon>Bacillati</taxon>
        <taxon>Bacillota</taxon>
        <taxon>Bacilli</taxon>
        <taxon>Bacillales</taxon>
        <taxon>Paenibacillaceae</taxon>
        <taxon>Paenibacillus</taxon>
    </lineage>
</organism>
<evidence type="ECO:0000313" key="2">
    <source>
        <dbReference type="Proteomes" id="UP000558113"/>
    </source>
</evidence>
<gene>
    <name evidence="1" type="ORF">GT003_26370</name>
</gene>
<name>A0A7X4YTY5_9BACL</name>
<dbReference type="AlphaFoldDB" id="A0A7X4YTY5"/>
<dbReference type="GO" id="GO:0062192">
    <property type="term" value="F:L-rhamnose mutarotase activity"/>
    <property type="evidence" value="ECO:0007669"/>
    <property type="project" value="UniProtKB-EC"/>
</dbReference>
<keyword evidence="2" id="KW-1185">Reference proteome</keyword>
<dbReference type="RefSeq" id="WP_161703630.1">
    <property type="nucleotide sequence ID" value="NZ_JAAAMU010000020.1"/>
</dbReference>
<dbReference type="InterPro" id="IPR011008">
    <property type="entry name" value="Dimeric_a/b-barrel"/>
</dbReference>
<dbReference type="GO" id="GO:0019301">
    <property type="term" value="P:rhamnose catabolic process"/>
    <property type="evidence" value="ECO:0007669"/>
    <property type="project" value="TreeGrafter"/>
</dbReference>
<comment type="caution">
    <text evidence="1">The sequence shown here is derived from an EMBL/GenBank/DDBJ whole genome shotgun (WGS) entry which is preliminary data.</text>
</comment>
<keyword evidence="1" id="KW-0413">Isomerase</keyword>
<dbReference type="Proteomes" id="UP000558113">
    <property type="component" value="Unassembled WGS sequence"/>
</dbReference>
<reference evidence="1 2" key="1">
    <citation type="submission" date="2020-01" db="EMBL/GenBank/DDBJ databases">
        <title>Paenibacillus soybeanensis sp. nov. isolated from the nodules of soybean (Glycine max(L.) Merr).</title>
        <authorList>
            <person name="Wang H."/>
        </authorList>
    </citation>
    <scope>NUCLEOTIDE SEQUENCE [LARGE SCALE GENOMIC DNA]</scope>
    <source>
        <strain evidence="1 2">DSM 23054</strain>
    </source>
</reference>
<dbReference type="SUPFAM" id="SSF54909">
    <property type="entry name" value="Dimeric alpha+beta barrel"/>
    <property type="match status" value="1"/>
</dbReference>
<dbReference type="PANTHER" id="PTHR34389">
    <property type="entry name" value="L-RHAMNOSE MUTAROTASE"/>
    <property type="match status" value="1"/>
</dbReference>
<dbReference type="OrthoDB" id="9799608at2"/>
<evidence type="ECO:0000313" key="1">
    <source>
        <dbReference type="EMBL" id="NBC72537.1"/>
    </source>
</evidence>
<dbReference type="EMBL" id="JAAAMU010000020">
    <property type="protein sequence ID" value="NBC72537.1"/>
    <property type="molecule type" value="Genomic_DNA"/>
</dbReference>
<sequence>MEHISFALRIDPANIEEYIRRHDNIDPELEAAFARYGIKQYHIFHMGDGTLFAHMQVENHEEAMRGIAATPANETWQRHMADLLLPWENGQLSKPLRAAYAFEAGE</sequence>
<dbReference type="Pfam" id="PF05336">
    <property type="entry name" value="rhaM"/>
    <property type="match status" value="1"/>
</dbReference>
<dbReference type="Gene3D" id="3.30.70.100">
    <property type="match status" value="1"/>
</dbReference>